<name>A0AA36BL75_OCTVU</name>
<accession>A0AA36BL75</accession>
<dbReference type="Proteomes" id="UP001162480">
    <property type="component" value="Chromosome 17"/>
</dbReference>
<proteinExistence type="predicted"/>
<protein>
    <submittedName>
        <fullName evidence="1">Uncharacterized protein</fullName>
    </submittedName>
</protein>
<sequence>MEMFSITISTKCGWASGSLICGTCVTIFENFSMHSSTICNSMHDSCSHTMLKAFDRFSAPDLIHIQPTRNGSLNVDLLYSELKVVQFWLKTTKLRFQVQT</sequence>
<evidence type="ECO:0000313" key="1">
    <source>
        <dbReference type="EMBL" id="CAI9735587.1"/>
    </source>
</evidence>
<dbReference type="EMBL" id="OX597830">
    <property type="protein sequence ID" value="CAI9735587.1"/>
    <property type="molecule type" value="Genomic_DNA"/>
</dbReference>
<evidence type="ECO:0000313" key="2">
    <source>
        <dbReference type="Proteomes" id="UP001162480"/>
    </source>
</evidence>
<keyword evidence="2" id="KW-1185">Reference proteome</keyword>
<organism evidence="1 2">
    <name type="scientific">Octopus vulgaris</name>
    <name type="common">Common octopus</name>
    <dbReference type="NCBI Taxonomy" id="6645"/>
    <lineage>
        <taxon>Eukaryota</taxon>
        <taxon>Metazoa</taxon>
        <taxon>Spiralia</taxon>
        <taxon>Lophotrochozoa</taxon>
        <taxon>Mollusca</taxon>
        <taxon>Cephalopoda</taxon>
        <taxon>Coleoidea</taxon>
        <taxon>Octopodiformes</taxon>
        <taxon>Octopoda</taxon>
        <taxon>Incirrata</taxon>
        <taxon>Octopodidae</taxon>
        <taxon>Octopus</taxon>
    </lineage>
</organism>
<reference evidence="1" key="1">
    <citation type="submission" date="2023-08" db="EMBL/GenBank/DDBJ databases">
        <authorList>
            <person name="Alioto T."/>
            <person name="Alioto T."/>
            <person name="Gomez Garrido J."/>
        </authorList>
    </citation>
    <scope>NUCLEOTIDE SEQUENCE</scope>
</reference>
<gene>
    <name evidence="1" type="ORF">OCTVUL_1B018640</name>
</gene>
<dbReference type="AlphaFoldDB" id="A0AA36BL75"/>